<evidence type="ECO:0000313" key="11">
    <source>
        <dbReference type="RefSeq" id="WP_028311866.1"/>
    </source>
</evidence>
<accession>A0A8B6X4S8</accession>
<dbReference type="Gene3D" id="3.40.50.1010">
    <property type="entry name" value="5'-nuclease"/>
    <property type="match status" value="1"/>
</dbReference>
<feature type="domain" description="PIN" evidence="9">
    <location>
        <begin position="8"/>
        <end position="128"/>
    </location>
</feature>
<comment type="function">
    <text evidence="8">Toxic component of a toxin-antitoxin (TA) system. An RNase.</text>
</comment>
<dbReference type="HAMAP" id="MF_00265">
    <property type="entry name" value="VapC_Nob1"/>
    <property type="match status" value="1"/>
</dbReference>
<keyword evidence="2 8" id="KW-1277">Toxin-antitoxin system</keyword>
<comment type="cofactor">
    <cofactor evidence="1 8">
        <name>Mg(2+)</name>
        <dbReference type="ChEBI" id="CHEBI:18420"/>
    </cofactor>
</comment>
<evidence type="ECO:0000256" key="3">
    <source>
        <dbReference type="ARBA" id="ARBA00022722"/>
    </source>
</evidence>
<evidence type="ECO:0000259" key="9">
    <source>
        <dbReference type="Pfam" id="PF01850"/>
    </source>
</evidence>
<organism evidence="10 11">
    <name type="scientific">Derxia gummosa DSM 723</name>
    <dbReference type="NCBI Taxonomy" id="1121388"/>
    <lineage>
        <taxon>Bacteria</taxon>
        <taxon>Pseudomonadati</taxon>
        <taxon>Pseudomonadota</taxon>
        <taxon>Betaproteobacteria</taxon>
        <taxon>Burkholderiales</taxon>
        <taxon>Alcaligenaceae</taxon>
        <taxon>Derxia</taxon>
    </lineage>
</organism>
<dbReference type="OrthoDB" id="9796690at2"/>
<evidence type="ECO:0000313" key="10">
    <source>
        <dbReference type="Proteomes" id="UP000675920"/>
    </source>
</evidence>
<keyword evidence="10" id="KW-1185">Reference proteome</keyword>
<dbReference type="CDD" id="cd18748">
    <property type="entry name" value="PIN_VapC4-5_FitB-like"/>
    <property type="match status" value="1"/>
</dbReference>
<dbReference type="Pfam" id="PF01850">
    <property type="entry name" value="PIN"/>
    <property type="match status" value="1"/>
</dbReference>
<dbReference type="EC" id="3.1.-.-" evidence="8"/>
<proteinExistence type="inferred from homology"/>
<dbReference type="Proteomes" id="UP000675920">
    <property type="component" value="Unplaced"/>
</dbReference>
<keyword evidence="6 8" id="KW-0460">Magnesium</keyword>
<dbReference type="InterPro" id="IPR022907">
    <property type="entry name" value="VapC_family"/>
</dbReference>
<evidence type="ECO:0000256" key="4">
    <source>
        <dbReference type="ARBA" id="ARBA00022723"/>
    </source>
</evidence>
<evidence type="ECO:0000256" key="7">
    <source>
        <dbReference type="ARBA" id="ARBA00038093"/>
    </source>
</evidence>
<dbReference type="GO" id="GO:0016787">
    <property type="term" value="F:hydrolase activity"/>
    <property type="evidence" value="ECO:0007669"/>
    <property type="project" value="UniProtKB-KW"/>
</dbReference>
<evidence type="ECO:0000256" key="5">
    <source>
        <dbReference type="ARBA" id="ARBA00022801"/>
    </source>
</evidence>
<gene>
    <name evidence="8" type="primary">vapC</name>
</gene>
<dbReference type="GO" id="GO:0090729">
    <property type="term" value="F:toxin activity"/>
    <property type="evidence" value="ECO:0007669"/>
    <property type="project" value="UniProtKB-KW"/>
</dbReference>
<dbReference type="PANTHER" id="PTHR33653:SF1">
    <property type="entry name" value="RIBONUCLEASE VAPC2"/>
    <property type="match status" value="1"/>
</dbReference>
<dbReference type="SUPFAM" id="SSF88723">
    <property type="entry name" value="PIN domain-like"/>
    <property type="match status" value="1"/>
</dbReference>
<dbReference type="RefSeq" id="WP_028311866.1">
    <property type="nucleotide sequence ID" value="NZ_AXWS01000014.1"/>
</dbReference>
<dbReference type="PANTHER" id="PTHR33653">
    <property type="entry name" value="RIBONUCLEASE VAPC2"/>
    <property type="match status" value="1"/>
</dbReference>
<dbReference type="GO" id="GO:0004540">
    <property type="term" value="F:RNA nuclease activity"/>
    <property type="evidence" value="ECO:0007669"/>
    <property type="project" value="InterPro"/>
</dbReference>
<comment type="similarity">
    <text evidence="7 8">Belongs to the PINc/VapC protein family.</text>
</comment>
<reference evidence="11" key="1">
    <citation type="submission" date="2025-08" db="UniProtKB">
        <authorList>
            <consortium name="RefSeq"/>
        </authorList>
    </citation>
    <scope>IDENTIFICATION</scope>
</reference>
<feature type="binding site" evidence="8">
    <location>
        <position position="10"/>
    </location>
    <ligand>
        <name>Mg(2+)</name>
        <dbReference type="ChEBI" id="CHEBI:18420"/>
    </ligand>
</feature>
<dbReference type="InterPro" id="IPR050556">
    <property type="entry name" value="Type_II_TA_system_RNase"/>
</dbReference>
<protein>
    <recommendedName>
        <fullName evidence="8">Ribonuclease VapC</fullName>
        <shortName evidence="8">RNase VapC</shortName>
        <ecNumber evidence="8">3.1.-.-</ecNumber>
    </recommendedName>
    <alternativeName>
        <fullName evidence="8">Toxin VapC</fullName>
    </alternativeName>
</protein>
<keyword evidence="5 8" id="KW-0378">Hydrolase</keyword>
<dbReference type="InterPro" id="IPR029060">
    <property type="entry name" value="PIN-like_dom_sf"/>
</dbReference>
<keyword evidence="4 8" id="KW-0479">Metal-binding</keyword>
<evidence type="ECO:0000256" key="6">
    <source>
        <dbReference type="ARBA" id="ARBA00022842"/>
    </source>
</evidence>
<dbReference type="AlphaFoldDB" id="A0A8B6X4S8"/>
<name>A0A8B6X4S8_9BURK</name>
<keyword evidence="8" id="KW-0800">Toxin</keyword>
<sequence>MSDGHAFLLDTNILSALTRDPHGVVRDRLCAALPLTACTSIVVAAELRYGLSKGVSARLRERVEGLLASIDVLPFDAPADEHYGDIRATLQRLGQPIGLNDLLIAAHARALGLTLVTHNTREFERVPGLKVEDWLSTGAGG</sequence>
<dbReference type="GO" id="GO:0000287">
    <property type="term" value="F:magnesium ion binding"/>
    <property type="evidence" value="ECO:0007669"/>
    <property type="project" value="UniProtKB-UniRule"/>
</dbReference>
<feature type="binding site" evidence="8">
    <location>
        <position position="101"/>
    </location>
    <ligand>
        <name>Mg(2+)</name>
        <dbReference type="ChEBI" id="CHEBI:18420"/>
    </ligand>
</feature>
<evidence type="ECO:0000256" key="1">
    <source>
        <dbReference type="ARBA" id="ARBA00001946"/>
    </source>
</evidence>
<evidence type="ECO:0000256" key="8">
    <source>
        <dbReference type="HAMAP-Rule" id="MF_00265"/>
    </source>
</evidence>
<keyword evidence="3 8" id="KW-0540">Nuclease</keyword>
<evidence type="ECO:0000256" key="2">
    <source>
        <dbReference type="ARBA" id="ARBA00022649"/>
    </source>
</evidence>
<dbReference type="InterPro" id="IPR002716">
    <property type="entry name" value="PIN_dom"/>
</dbReference>